<evidence type="ECO:0000313" key="1">
    <source>
        <dbReference type="Ensembl" id="ENSCPBP00000032800.1"/>
    </source>
</evidence>
<dbReference type="Proteomes" id="UP000694380">
    <property type="component" value="Unplaced"/>
</dbReference>
<protein>
    <submittedName>
        <fullName evidence="1">Uncharacterized protein</fullName>
    </submittedName>
</protein>
<sequence>MLLHLLSQSNINVIINSLMFGNGKLPPGPVTLPILGNLLHLTTKNLPQSIEKISSKSPS</sequence>
<dbReference type="AlphaFoldDB" id="A0A8C3IDW3"/>
<proteinExistence type="predicted"/>
<reference evidence="1" key="1">
    <citation type="submission" date="2025-08" db="UniProtKB">
        <authorList>
            <consortium name="Ensembl"/>
        </authorList>
    </citation>
    <scope>IDENTIFICATION</scope>
</reference>
<keyword evidence="2" id="KW-1185">Reference proteome</keyword>
<reference evidence="1" key="2">
    <citation type="submission" date="2025-09" db="UniProtKB">
        <authorList>
            <consortium name="Ensembl"/>
        </authorList>
    </citation>
    <scope>IDENTIFICATION</scope>
</reference>
<dbReference type="Ensembl" id="ENSCPBT00000038583.1">
    <property type="protein sequence ID" value="ENSCPBP00000032800.1"/>
    <property type="gene ID" value="ENSCPBG00000023003.1"/>
</dbReference>
<evidence type="ECO:0000313" key="2">
    <source>
        <dbReference type="Proteomes" id="UP000694380"/>
    </source>
</evidence>
<accession>A0A8C3IDW3</accession>
<organism evidence="1 2">
    <name type="scientific">Chrysemys picta bellii</name>
    <name type="common">Western painted turtle</name>
    <name type="synonym">Emys bellii</name>
    <dbReference type="NCBI Taxonomy" id="8478"/>
    <lineage>
        <taxon>Eukaryota</taxon>
        <taxon>Metazoa</taxon>
        <taxon>Chordata</taxon>
        <taxon>Craniata</taxon>
        <taxon>Vertebrata</taxon>
        <taxon>Euteleostomi</taxon>
        <taxon>Archelosauria</taxon>
        <taxon>Testudinata</taxon>
        <taxon>Testudines</taxon>
        <taxon>Cryptodira</taxon>
        <taxon>Durocryptodira</taxon>
        <taxon>Testudinoidea</taxon>
        <taxon>Emydidae</taxon>
        <taxon>Chrysemys</taxon>
    </lineage>
</organism>
<name>A0A8C3IDW3_CHRPI</name>